<reference evidence="2 3" key="1">
    <citation type="submission" date="2018-10" db="EMBL/GenBank/DDBJ databases">
        <title>Genome Sequence of Cohnella sp.</title>
        <authorList>
            <person name="Srinivasan S."/>
            <person name="Kim M.K."/>
        </authorList>
    </citation>
    <scope>NUCLEOTIDE SEQUENCE [LARGE SCALE GENOMIC DNA]</scope>
    <source>
        <strain evidence="2 3">18JY8-7</strain>
    </source>
</reference>
<dbReference type="Gene3D" id="1.10.10.2520">
    <property type="entry name" value="Cell wall hydrolase SleB, domain 1"/>
    <property type="match status" value="1"/>
</dbReference>
<dbReference type="EMBL" id="CP033433">
    <property type="protein sequence ID" value="AYQ73347.1"/>
    <property type="molecule type" value="Genomic_DNA"/>
</dbReference>
<sequence>MAGTGAALASEDHALSIEGVKTELTQDLMNVGGWSYVPVREFADKMGWQLDYDADTDEVTVSNGLGDSLTFKVGSKKIEYNGGAYELPSAVKSQDGSAYFPLRTLAEAMNARVGWQKEEELALIQTEQPYVVVAGDTYWTIAEANDTTADALKLRNGATGDGLTVGQELKVVVPEFLEPKPVKAAAADETDEINAADLALLAKLVQVEAGNEPYEGKLAVANVVLNRVHSSSFPNTVKGVIYAPHQFPPAGNGLLAKATASKDSIKAAKAALSGENNVPGAVYFFNAKLEPNKLKMVTVVKKIGSHVFAK</sequence>
<dbReference type="KEGG" id="coh:EAV92_12660"/>
<dbReference type="InterPro" id="IPR036779">
    <property type="entry name" value="LysM_dom_sf"/>
</dbReference>
<evidence type="ECO:0000313" key="3">
    <source>
        <dbReference type="Proteomes" id="UP000269097"/>
    </source>
</evidence>
<dbReference type="Pfam" id="PF07486">
    <property type="entry name" value="Hydrolase_2"/>
    <property type="match status" value="1"/>
</dbReference>
<dbReference type="InterPro" id="IPR018392">
    <property type="entry name" value="LysM"/>
</dbReference>
<dbReference type="CDD" id="cd00118">
    <property type="entry name" value="LysM"/>
    <property type="match status" value="1"/>
</dbReference>
<gene>
    <name evidence="2" type="ORF">EAV92_12660</name>
</gene>
<dbReference type="Pfam" id="PF07833">
    <property type="entry name" value="Cu_amine_oxidN1"/>
    <property type="match status" value="1"/>
</dbReference>
<dbReference type="InterPro" id="IPR011105">
    <property type="entry name" value="Cell_wall_hydrolase_SleB"/>
</dbReference>
<dbReference type="PROSITE" id="PS51782">
    <property type="entry name" value="LYSM"/>
    <property type="match status" value="1"/>
</dbReference>
<proteinExistence type="predicted"/>
<dbReference type="Pfam" id="PF01476">
    <property type="entry name" value="LysM"/>
    <property type="match status" value="1"/>
</dbReference>
<dbReference type="Proteomes" id="UP000269097">
    <property type="component" value="Chromosome"/>
</dbReference>
<protein>
    <submittedName>
        <fullName evidence="2">LysM peptidoglycan-binding domain-containing protein</fullName>
    </submittedName>
</protein>
<dbReference type="InterPro" id="IPR012854">
    <property type="entry name" value="Cu_amine_oxidase-like_N"/>
</dbReference>
<dbReference type="SMART" id="SM00257">
    <property type="entry name" value="LysM"/>
    <property type="match status" value="1"/>
</dbReference>
<organism evidence="2 3">
    <name type="scientific">Cohnella candidum</name>
    <dbReference type="NCBI Taxonomy" id="2674991"/>
    <lineage>
        <taxon>Bacteria</taxon>
        <taxon>Bacillati</taxon>
        <taxon>Bacillota</taxon>
        <taxon>Bacilli</taxon>
        <taxon>Bacillales</taxon>
        <taxon>Paenibacillaceae</taxon>
        <taxon>Cohnella</taxon>
    </lineage>
</organism>
<dbReference type="Gene3D" id="3.10.350.10">
    <property type="entry name" value="LysM domain"/>
    <property type="match status" value="1"/>
</dbReference>
<dbReference type="Gene3D" id="3.30.457.10">
    <property type="entry name" value="Copper amine oxidase-like, N-terminal domain"/>
    <property type="match status" value="1"/>
</dbReference>
<name>A0A3G3JZP7_9BACL</name>
<feature type="domain" description="LysM" evidence="1">
    <location>
        <begin position="128"/>
        <end position="171"/>
    </location>
</feature>
<accession>A0A3G3JZP7</accession>
<dbReference type="SUPFAM" id="SSF54106">
    <property type="entry name" value="LysM domain"/>
    <property type="match status" value="1"/>
</dbReference>
<dbReference type="InterPro" id="IPR042047">
    <property type="entry name" value="SleB_dom1"/>
</dbReference>
<dbReference type="AlphaFoldDB" id="A0A3G3JZP7"/>
<dbReference type="GO" id="GO:0016787">
    <property type="term" value="F:hydrolase activity"/>
    <property type="evidence" value="ECO:0007669"/>
    <property type="project" value="InterPro"/>
</dbReference>
<evidence type="ECO:0000313" key="2">
    <source>
        <dbReference type="EMBL" id="AYQ73347.1"/>
    </source>
</evidence>
<evidence type="ECO:0000259" key="1">
    <source>
        <dbReference type="PROSITE" id="PS51782"/>
    </source>
</evidence>
<keyword evidence="3" id="KW-1185">Reference proteome</keyword>
<dbReference type="SUPFAM" id="SSF55383">
    <property type="entry name" value="Copper amine oxidase, domain N"/>
    <property type="match status" value="1"/>
</dbReference>
<dbReference type="InterPro" id="IPR036582">
    <property type="entry name" value="Mao_N_sf"/>
</dbReference>